<dbReference type="InterPro" id="IPR053226">
    <property type="entry name" value="Pyrrolopyrazine_biosynth_F"/>
</dbReference>
<dbReference type="AlphaFoldDB" id="A0A166BMA5"/>
<sequence length="348" mass="39626">MPVPTASPQSKPIIIWCHARSCSTAFERAFMQHPYTRTVHEPFVPLKLFSKTRTFQGFTEEWCRKSPWYDVTRTDVATLLSENKVPYIDEHGNLQSTPAGSKILFIKDMAQNIFRPEAIVAVKPEDPNFKAPEGSHFDVPVDLDGVPENPTYLPVSLLRKFTHTFLIRDPARAIPSHYKASDDLRKEMGTAADPASLITYPELRLFYNFISDPRSEFNTAPREADAQAAHSFPQPYPPPLIDAADLLENPSAILKKYCAAVGLPWDPAILNWKQETIKEFDVPWRAMYRHATASSGFEKDTRTTEEIALAMVESEAQEIQGLIERYRPDYEYLNRHRTLTADSLNELL</sequence>
<dbReference type="Proteomes" id="UP000076798">
    <property type="component" value="Unassembled WGS sequence"/>
</dbReference>
<dbReference type="InterPro" id="IPR027417">
    <property type="entry name" value="P-loop_NTPase"/>
</dbReference>
<gene>
    <name evidence="1" type="ORF">SISSUDRAFT_1024082</name>
</gene>
<dbReference type="PANTHER" id="PTHR48419:SF1">
    <property type="entry name" value="SULFOTRANSFERASE DOMAIN-CONTAINING PROTEIN"/>
    <property type="match status" value="1"/>
</dbReference>
<organism evidence="1 2">
    <name type="scientific">Sistotremastrum suecicum HHB10207 ss-3</name>
    <dbReference type="NCBI Taxonomy" id="1314776"/>
    <lineage>
        <taxon>Eukaryota</taxon>
        <taxon>Fungi</taxon>
        <taxon>Dikarya</taxon>
        <taxon>Basidiomycota</taxon>
        <taxon>Agaricomycotina</taxon>
        <taxon>Agaricomycetes</taxon>
        <taxon>Sistotremastrales</taxon>
        <taxon>Sistotremastraceae</taxon>
        <taxon>Sistotremastrum</taxon>
    </lineage>
</organism>
<evidence type="ECO:0008006" key="3">
    <source>
        <dbReference type="Google" id="ProtNLM"/>
    </source>
</evidence>
<name>A0A166BMA5_9AGAM</name>
<dbReference type="OrthoDB" id="2405944at2759"/>
<dbReference type="Pfam" id="PF19798">
    <property type="entry name" value="Sulfotransfer_5"/>
    <property type="match status" value="1"/>
</dbReference>
<evidence type="ECO:0000313" key="1">
    <source>
        <dbReference type="EMBL" id="KZT36541.1"/>
    </source>
</evidence>
<proteinExistence type="predicted"/>
<accession>A0A166BMA5</accession>
<keyword evidence="2" id="KW-1185">Reference proteome</keyword>
<dbReference type="SUPFAM" id="SSF52540">
    <property type="entry name" value="P-loop containing nucleoside triphosphate hydrolases"/>
    <property type="match status" value="1"/>
</dbReference>
<dbReference type="PANTHER" id="PTHR48419">
    <property type="entry name" value="SULFOTRANSFERASE DOMAIN-CONTAINING PROTEIN"/>
    <property type="match status" value="1"/>
</dbReference>
<reference evidence="1 2" key="1">
    <citation type="journal article" date="2016" name="Mol. Biol. Evol.">
        <title>Comparative Genomics of Early-Diverging Mushroom-Forming Fungi Provides Insights into the Origins of Lignocellulose Decay Capabilities.</title>
        <authorList>
            <person name="Nagy L.G."/>
            <person name="Riley R."/>
            <person name="Tritt A."/>
            <person name="Adam C."/>
            <person name="Daum C."/>
            <person name="Floudas D."/>
            <person name="Sun H."/>
            <person name="Yadav J.S."/>
            <person name="Pangilinan J."/>
            <person name="Larsson K.H."/>
            <person name="Matsuura K."/>
            <person name="Barry K."/>
            <person name="Labutti K."/>
            <person name="Kuo R."/>
            <person name="Ohm R.A."/>
            <person name="Bhattacharya S.S."/>
            <person name="Shirouzu T."/>
            <person name="Yoshinaga Y."/>
            <person name="Martin F.M."/>
            <person name="Grigoriev I.V."/>
            <person name="Hibbett D.S."/>
        </authorList>
    </citation>
    <scope>NUCLEOTIDE SEQUENCE [LARGE SCALE GENOMIC DNA]</scope>
    <source>
        <strain evidence="1 2">HHB10207 ss-3</strain>
    </source>
</reference>
<dbReference type="Gene3D" id="3.40.50.300">
    <property type="entry name" value="P-loop containing nucleotide triphosphate hydrolases"/>
    <property type="match status" value="1"/>
</dbReference>
<protein>
    <recommendedName>
        <fullName evidence="3">P-loop containing nucleoside triphosphate hydrolase protein</fullName>
    </recommendedName>
</protein>
<dbReference type="EMBL" id="KV428104">
    <property type="protein sequence ID" value="KZT36541.1"/>
    <property type="molecule type" value="Genomic_DNA"/>
</dbReference>
<evidence type="ECO:0000313" key="2">
    <source>
        <dbReference type="Proteomes" id="UP000076798"/>
    </source>
</evidence>
<dbReference type="STRING" id="1314776.A0A166BMA5"/>